<dbReference type="Proteomes" id="UP001305746">
    <property type="component" value="Unassembled WGS sequence"/>
</dbReference>
<dbReference type="Pfam" id="PF00497">
    <property type="entry name" value="SBP_bac_3"/>
    <property type="match status" value="1"/>
</dbReference>
<proteinExistence type="inferred from homology"/>
<name>A0ABU5NU94_9GAMM</name>
<dbReference type="SUPFAM" id="SSF53850">
    <property type="entry name" value="Periplasmic binding protein-like II"/>
    <property type="match status" value="1"/>
</dbReference>
<evidence type="ECO:0000256" key="2">
    <source>
        <dbReference type="ARBA" id="ARBA00022729"/>
    </source>
</evidence>
<reference evidence="5 6" key="1">
    <citation type="submission" date="2023-12" db="EMBL/GenBank/DDBJ databases">
        <title>Marinobacter qingdaonensis sp. nov., isolated from the intertidal sediment of Qingdao, PR China.</title>
        <authorList>
            <person name="Li Y."/>
        </authorList>
    </citation>
    <scope>NUCLEOTIDE SEQUENCE [LARGE SCALE GENOMIC DNA]</scope>
    <source>
        <strain evidence="5 6">ASW11-75</strain>
    </source>
</reference>
<keyword evidence="6" id="KW-1185">Reference proteome</keyword>
<organism evidence="5 6">
    <name type="scientific">Marinobacter qingdaonensis</name>
    <dbReference type="NCBI Taxonomy" id="3108486"/>
    <lineage>
        <taxon>Bacteria</taxon>
        <taxon>Pseudomonadati</taxon>
        <taxon>Pseudomonadota</taxon>
        <taxon>Gammaproteobacteria</taxon>
        <taxon>Pseudomonadales</taxon>
        <taxon>Marinobacteraceae</taxon>
        <taxon>Marinobacter</taxon>
    </lineage>
</organism>
<sequence length="262" mass="29703">MIKLLFTITLLLFGTALQAETTEDRSSLHFCNSHWPPFSYGDKAGQPTGGYAIEFMQEISKRIDRSVRLSILPWLRCLRLAEIGQVDGIMLLTANEERRRFLHLTDALLEDANLLWYLSDSQHIAERTSFEELKGLRIGIVEGFNYGEEFIAARNELELDVEPAPSVYSNFLKLQRGWIDVFLVNRVVADFTLLKRPDLRALFVARRGPFEPVGFRVGLSKAGRAADLLDQFNSAIADMTREEVVAGILRYPPLVLQIEASD</sequence>
<comment type="caution">
    <text evidence="5">The sequence shown here is derived from an EMBL/GenBank/DDBJ whole genome shotgun (WGS) entry which is preliminary data.</text>
</comment>
<dbReference type="PANTHER" id="PTHR35936:SF25">
    <property type="entry name" value="ABC TRANSPORTER SUBSTRATE-BINDING PROTEIN"/>
    <property type="match status" value="1"/>
</dbReference>
<feature type="signal peptide" evidence="3">
    <location>
        <begin position="1"/>
        <end position="19"/>
    </location>
</feature>
<evidence type="ECO:0000259" key="4">
    <source>
        <dbReference type="SMART" id="SM00062"/>
    </source>
</evidence>
<accession>A0ABU5NU94</accession>
<comment type="similarity">
    <text evidence="1">Belongs to the bacterial solute-binding protein 3 family.</text>
</comment>
<protein>
    <submittedName>
        <fullName evidence="5">Transporter substrate-binding domain-containing protein</fullName>
    </submittedName>
</protein>
<dbReference type="EMBL" id="JAYDCJ010000001">
    <property type="protein sequence ID" value="MEA1079282.1"/>
    <property type="molecule type" value="Genomic_DNA"/>
</dbReference>
<evidence type="ECO:0000313" key="5">
    <source>
        <dbReference type="EMBL" id="MEA1079282.1"/>
    </source>
</evidence>
<dbReference type="SMART" id="SM00062">
    <property type="entry name" value="PBPb"/>
    <property type="match status" value="1"/>
</dbReference>
<gene>
    <name evidence="5" type="ORF">U5822_01290</name>
</gene>
<feature type="chain" id="PRO_5046197230" evidence="3">
    <location>
        <begin position="20"/>
        <end position="262"/>
    </location>
</feature>
<dbReference type="Gene3D" id="3.40.190.10">
    <property type="entry name" value="Periplasmic binding protein-like II"/>
    <property type="match status" value="2"/>
</dbReference>
<dbReference type="InterPro" id="IPR001638">
    <property type="entry name" value="Solute-binding_3/MltF_N"/>
</dbReference>
<keyword evidence="2 3" id="KW-0732">Signal</keyword>
<evidence type="ECO:0000256" key="3">
    <source>
        <dbReference type="SAM" id="SignalP"/>
    </source>
</evidence>
<dbReference type="PANTHER" id="PTHR35936">
    <property type="entry name" value="MEMBRANE-BOUND LYTIC MUREIN TRANSGLYCOSYLASE F"/>
    <property type="match status" value="1"/>
</dbReference>
<evidence type="ECO:0000256" key="1">
    <source>
        <dbReference type="ARBA" id="ARBA00010333"/>
    </source>
</evidence>
<evidence type="ECO:0000313" key="6">
    <source>
        <dbReference type="Proteomes" id="UP001305746"/>
    </source>
</evidence>
<feature type="domain" description="Solute-binding protein family 3/N-terminal" evidence="4">
    <location>
        <begin position="27"/>
        <end position="262"/>
    </location>
</feature>
<dbReference type="RefSeq" id="WP_322853807.1">
    <property type="nucleotide sequence ID" value="NZ_JAYDCJ010000001.1"/>
</dbReference>